<protein>
    <submittedName>
        <fullName evidence="1">Uncharacterized protein</fullName>
    </submittedName>
</protein>
<sequence length="61" mass="6902">MKTVQEVKSYLRNGDMTKIAKMAGVTRKHADVILRRPTSKRFEIVFKAAKKIASANQRLGI</sequence>
<evidence type="ECO:0000313" key="1">
    <source>
        <dbReference type="EMBL" id="RIV21349.1"/>
    </source>
</evidence>
<reference evidence="1 2" key="1">
    <citation type="submission" date="2018-08" db="EMBL/GenBank/DDBJ databases">
        <title>Fibrisoma montanum sp. nov., isolated from Danxia mountain soil.</title>
        <authorList>
            <person name="Huang Y."/>
        </authorList>
    </citation>
    <scope>NUCLEOTIDE SEQUENCE [LARGE SCALE GENOMIC DNA]</scope>
    <source>
        <strain evidence="1 2">HYT19</strain>
    </source>
</reference>
<accession>A0A418M5W8</accession>
<keyword evidence="2" id="KW-1185">Reference proteome</keyword>
<dbReference type="RefSeq" id="WP_119669143.1">
    <property type="nucleotide sequence ID" value="NZ_QXED01000005.1"/>
</dbReference>
<dbReference type="AlphaFoldDB" id="A0A418M5W8"/>
<gene>
    <name evidence="1" type="ORF">DYU11_18255</name>
</gene>
<comment type="caution">
    <text evidence="1">The sequence shown here is derived from an EMBL/GenBank/DDBJ whole genome shotgun (WGS) entry which is preliminary data.</text>
</comment>
<evidence type="ECO:0000313" key="2">
    <source>
        <dbReference type="Proteomes" id="UP000283523"/>
    </source>
</evidence>
<dbReference type="EMBL" id="QXED01000005">
    <property type="protein sequence ID" value="RIV21349.1"/>
    <property type="molecule type" value="Genomic_DNA"/>
</dbReference>
<proteinExistence type="predicted"/>
<organism evidence="1 2">
    <name type="scientific">Fibrisoma montanum</name>
    <dbReference type="NCBI Taxonomy" id="2305895"/>
    <lineage>
        <taxon>Bacteria</taxon>
        <taxon>Pseudomonadati</taxon>
        <taxon>Bacteroidota</taxon>
        <taxon>Cytophagia</taxon>
        <taxon>Cytophagales</taxon>
        <taxon>Spirosomataceae</taxon>
        <taxon>Fibrisoma</taxon>
    </lineage>
</organism>
<dbReference type="Proteomes" id="UP000283523">
    <property type="component" value="Unassembled WGS sequence"/>
</dbReference>
<name>A0A418M5W8_9BACT</name>